<keyword evidence="2" id="KW-0472">Membrane</keyword>
<sequence>MDPLYAKAQGKVGGSSSKSSKKSSRKKKASSRSQSSSKHSVPLLSGAGEPTSESARVLSSRNGAADASRGGSDSGSSFAAAAILMNAMHLLDAGLGIACMIYGSMAHEIQVQAVAISLGVVLVLGSLCGALGYCSRSCNRAGLAGSVLLGLLTCLAYIGAFVWVLVSWNSFVSFFDADEEVIADSNTVVTAVLVALALLEGLRIFTTSITRTRLLQQDALSRAGGSARSMSTGSDSSSLKGFMSWLGLSKKKRSEDFVMFDDNASMESSLLWSKDGGQPSADDYLEFVPEHERGLANYTSNVSLPLPPADKTDY</sequence>
<evidence type="ECO:0000313" key="3">
    <source>
        <dbReference type="EMBL" id="KAL3804387.1"/>
    </source>
</evidence>
<accession>A0ABD3QVL6</accession>
<feature type="compositionally biased region" description="Low complexity" evidence="1">
    <location>
        <begin position="31"/>
        <end position="41"/>
    </location>
</feature>
<feature type="region of interest" description="Disordered" evidence="1">
    <location>
        <begin position="1"/>
        <end position="73"/>
    </location>
</feature>
<dbReference type="Proteomes" id="UP001516023">
    <property type="component" value="Unassembled WGS sequence"/>
</dbReference>
<evidence type="ECO:0000256" key="2">
    <source>
        <dbReference type="SAM" id="Phobius"/>
    </source>
</evidence>
<feature type="compositionally biased region" description="Basic residues" evidence="1">
    <location>
        <begin position="19"/>
        <end position="30"/>
    </location>
</feature>
<dbReference type="EMBL" id="JABMIG020000008">
    <property type="protein sequence ID" value="KAL3804387.1"/>
    <property type="molecule type" value="Genomic_DNA"/>
</dbReference>
<keyword evidence="4" id="KW-1185">Reference proteome</keyword>
<comment type="caution">
    <text evidence="3">The sequence shown here is derived from an EMBL/GenBank/DDBJ whole genome shotgun (WGS) entry which is preliminary data.</text>
</comment>
<reference evidence="3 4" key="1">
    <citation type="journal article" date="2020" name="G3 (Bethesda)">
        <title>Improved Reference Genome for Cyclotella cryptica CCMP332, a Model for Cell Wall Morphogenesis, Salinity Adaptation, and Lipid Production in Diatoms (Bacillariophyta).</title>
        <authorList>
            <person name="Roberts W.R."/>
            <person name="Downey K.M."/>
            <person name="Ruck E.C."/>
            <person name="Traller J.C."/>
            <person name="Alverson A.J."/>
        </authorList>
    </citation>
    <scope>NUCLEOTIDE SEQUENCE [LARGE SCALE GENOMIC DNA]</scope>
    <source>
        <strain evidence="3 4">CCMP332</strain>
    </source>
</reference>
<feature type="transmembrane region" description="Helical" evidence="2">
    <location>
        <begin position="188"/>
        <end position="206"/>
    </location>
</feature>
<protein>
    <recommendedName>
        <fullName evidence="5">Transmembrane protein</fullName>
    </recommendedName>
</protein>
<feature type="transmembrane region" description="Helical" evidence="2">
    <location>
        <begin position="146"/>
        <end position="168"/>
    </location>
</feature>
<evidence type="ECO:0008006" key="5">
    <source>
        <dbReference type="Google" id="ProtNLM"/>
    </source>
</evidence>
<feature type="compositionally biased region" description="Low complexity" evidence="1">
    <location>
        <begin position="7"/>
        <end position="18"/>
    </location>
</feature>
<keyword evidence="2" id="KW-1133">Transmembrane helix</keyword>
<feature type="transmembrane region" description="Helical" evidence="2">
    <location>
        <begin position="109"/>
        <end position="134"/>
    </location>
</feature>
<feature type="compositionally biased region" description="Low complexity" evidence="1">
    <location>
        <begin position="59"/>
        <end position="73"/>
    </location>
</feature>
<proteinExistence type="predicted"/>
<gene>
    <name evidence="3" type="ORF">HJC23_011315</name>
</gene>
<feature type="transmembrane region" description="Helical" evidence="2">
    <location>
        <begin position="78"/>
        <end position="103"/>
    </location>
</feature>
<evidence type="ECO:0000256" key="1">
    <source>
        <dbReference type="SAM" id="MobiDB-lite"/>
    </source>
</evidence>
<evidence type="ECO:0000313" key="4">
    <source>
        <dbReference type="Proteomes" id="UP001516023"/>
    </source>
</evidence>
<name>A0ABD3QVL6_9STRA</name>
<keyword evidence="2" id="KW-0812">Transmembrane</keyword>
<organism evidence="3 4">
    <name type="scientific">Cyclotella cryptica</name>
    <dbReference type="NCBI Taxonomy" id="29204"/>
    <lineage>
        <taxon>Eukaryota</taxon>
        <taxon>Sar</taxon>
        <taxon>Stramenopiles</taxon>
        <taxon>Ochrophyta</taxon>
        <taxon>Bacillariophyta</taxon>
        <taxon>Coscinodiscophyceae</taxon>
        <taxon>Thalassiosirophycidae</taxon>
        <taxon>Stephanodiscales</taxon>
        <taxon>Stephanodiscaceae</taxon>
        <taxon>Cyclotella</taxon>
    </lineage>
</organism>
<dbReference type="AlphaFoldDB" id="A0ABD3QVL6"/>